<name>A0A495PWL1_9FLAO</name>
<proteinExistence type="predicted"/>
<dbReference type="GO" id="GO:0016740">
    <property type="term" value="F:transferase activity"/>
    <property type="evidence" value="ECO:0007669"/>
    <property type="project" value="UniProtKB-KW"/>
</dbReference>
<dbReference type="Pfam" id="PF00535">
    <property type="entry name" value="Glycos_transf_2"/>
    <property type="match status" value="1"/>
</dbReference>
<dbReference type="InterPro" id="IPR029044">
    <property type="entry name" value="Nucleotide-diphossugar_trans"/>
</dbReference>
<dbReference type="Proteomes" id="UP000276282">
    <property type="component" value="Unassembled WGS sequence"/>
</dbReference>
<accession>A0A495PWL1</accession>
<dbReference type="InterPro" id="IPR050834">
    <property type="entry name" value="Glycosyltransf_2"/>
</dbReference>
<keyword evidence="2" id="KW-0808">Transferase</keyword>
<evidence type="ECO:0000313" key="3">
    <source>
        <dbReference type="Proteomes" id="UP000276282"/>
    </source>
</evidence>
<sequence>MKNHFVSIIIPTYKDWPRLELCLNALKKQSYPQDHFEILVINNAPIEDPLPKKIQLAKNCRLLIEKLPGSYAARNKGLNECKGEIIGFTDSDCIPDLLWIENAVNFFNKFPKYQRMGGGIRIFSKNKLPSFVEWYDYIFAFPQEAYVRSGNAVTANMFAYKEVFRNVGFFNDKLMSGGDYQWGKLANKNGYKIGYAPESFVNHPARSTVSELVKKAKRVGEGQAMFNTTNRGSKYNRSLAYLKLVKPRFWEIKKIFAYYSDGINFLDKFFVVLLRHYITATGDYAKLKYENKK</sequence>
<dbReference type="PANTHER" id="PTHR43685:SF2">
    <property type="entry name" value="GLYCOSYLTRANSFERASE 2-LIKE DOMAIN-CONTAINING PROTEIN"/>
    <property type="match status" value="1"/>
</dbReference>
<comment type="caution">
    <text evidence="2">The sequence shown here is derived from an EMBL/GenBank/DDBJ whole genome shotgun (WGS) entry which is preliminary data.</text>
</comment>
<dbReference type="InterPro" id="IPR001173">
    <property type="entry name" value="Glyco_trans_2-like"/>
</dbReference>
<dbReference type="EMBL" id="RBLG01000002">
    <property type="protein sequence ID" value="RKS53952.1"/>
    <property type="molecule type" value="Genomic_DNA"/>
</dbReference>
<reference evidence="2 3" key="1">
    <citation type="submission" date="2018-10" db="EMBL/GenBank/DDBJ databases">
        <title>Genomic Encyclopedia of Archaeal and Bacterial Type Strains, Phase II (KMG-II): from individual species to whole genera.</title>
        <authorList>
            <person name="Goeker M."/>
        </authorList>
    </citation>
    <scope>NUCLEOTIDE SEQUENCE [LARGE SCALE GENOMIC DNA]</scope>
    <source>
        <strain evidence="2 3">DSM 19839</strain>
    </source>
</reference>
<dbReference type="AlphaFoldDB" id="A0A495PWL1"/>
<feature type="domain" description="Glycosyltransferase 2-like" evidence="1">
    <location>
        <begin position="7"/>
        <end position="134"/>
    </location>
</feature>
<dbReference type="OrthoDB" id="9801954at2"/>
<evidence type="ECO:0000259" key="1">
    <source>
        <dbReference type="Pfam" id="PF00535"/>
    </source>
</evidence>
<dbReference type="RefSeq" id="WP_121346015.1">
    <property type="nucleotide sequence ID" value="NZ_RBLG01000002.1"/>
</dbReference>
<dbReference type="Gene3D" id="3.90.550.10">
    <property type="entry name" value="Spore Coat Polysaccharide Biosynthesis Protein SpsA, Chain A"/>
    <property type="match status" value="1"/>
</dbReference>
<protein>
    <submittedName>
        <fullName evidence="2">Glycosyl transferase family 2</fullName>
    </submittedName>
</protein>
<dbReference type="SUPFAM" id="SSF53448">
    <property type="entry name" value="Nucleotide-diphospho-sugar transferases"/>
    <property type="match status" value="1"/>
</dbReference>
<evidence type="ECO:0000313" key="2">
    <source>
        <dbReference type="EMBL" id="RKS53952.1"/>
    </source>
</evidence>
<dbReference type="PANTHER" id="PTHR43685">
    <property type="entry name" value="GLYCOSYLTRANSFERASE"/>
    <property type="match status" value="1"/>
</dbReference>
<gene>
    <name evidence="2" type="ORF">BC962_2219</name>
</gene>
<organism evidence="2 3">
    <name type="scientific">Gillisia mitskevichiae</name>
    <dbReference type="NCBI Taxonomy" id="270921"/>
    <lineage>
        <taxon>Bacteria</taxon>
        <taxon>Pseudomonadati</taxon>
        <taxon>Bacteroidota</taxon>
        <taxon>Flavobacteriia</taxon>
        <taxon>Flavobacteriales</taxon>
        <taxon>Flavobacteriaceae</taxon>
        <taxon>Gillisia</taxon>
    </lineage>
</organism>
<keyword evidence="3" id="KW-1185">Reference proteome</keyword>